<dbReference type="Gene3D" id="3.60.110.10">
    <property type="entry name" value="Carbon-nitrogen hydrolase"/>
    <property type="match status" value="1"/>
</dbReference>
<dbReference type="SUPFAM" id="SSF56317">
    <property type="entry name" value="Carbon-nitrogen hydrolase"/>
    <property type="match status" value="1"/>
</dbReference>
<sequence>MYQEKLSFRWIQKIRLTLFSVYNPGELFLTVDVSLCFHGKIVSASKKTDKLFPRLSVTFSNLSVSYRPSNAYNLFHRLRTLFKDKTKLLLGVISCHTFFTRSNIIIDFTDNKKMLLATVVFVFSVFCTGQETQSYNKPYYTAAVVEYNALGNASQDDPKDILRMNANNYIKYIKQAANMHDLDIIVFPECGLSTIHLPQQREGIRPFLTEIPDPKKSTVNPCVDTQTEYLEVLHILSCAARDFAVYVVVNLPEIVPCEGQGCPTDGAFFYNTDVAFDRTGKLIARYRKYNLFGEPGFNVTRKAELSVFDTDFGVRFGLSTCFDIFFHDPIMKLVEELGVTDIAFPVAWFSELPFLTAVQVHSSWAYATNVNLLASGYSEPANYNGGTGLYAGKQGILKTTISFIENSEYVDPKTHMSNHLLISKVPKRIRNDQPAIDIQNTTKSTNPPEESERVFFPDYLDPYTTYLIRETEVNRTVCDRGLCCQFYIQLQTVGAIPDAVRYRIMVLNGIRVFFGGRTAGIQVCAIVACNNSSLKSCTVPIDLKKPSIAFKFIRIQGKFNNTNSLYMPNTLQNSILPLNVDTYEMKKSYLNENLTHVQIQTKKEINNIKTFGIYTREYGLDGQAFTQSS</sequence>
<dbReference type="InterPro" id="IPR043957">
    <property type="entry name" value="Vanin_C"/>
</dbReference>
<comment type="similarity">
    <text evidence="1">Belongs to the carbon-nitrogen hydrolase superfamily. BTD/VNN family.</text>
</comment>
<evidence type="ECO:0000313" key="6">
    <source>
        <dbReference type="EMBL" id="KAJ9584108.1"/>
    </source>
</evidence>
<evidence type="ECO:0000256" key="1">
    <source>
        <dbReference type="ARBA" id="ARBA00008225"/>
    </source>
</evidence>
<dbReference type="InterPro" id="IPR036526">
    <property type="entry name" value="C-N_Hydrolase_sf"/>
</dbReference>
<dbReference type="Pfam" id="PF19018">
    <property type="entry name" value="Vanin_C"/>
    <property type="match status" value="1"/>
</dbReference>
<comment type="caution">
    <text evidence="6">The sequence shown here is derived from an EMBL/GenBank/DDBJ whole genome shotgun (WGS) entry which is preliminary data.</text>
</comment>
<proteinExistence type="inferred from homology"/>
<keyword evidence="3" id="KW-0378">Hydrolase</keyword>
<keyword evidence="2" id="KW-0732">Signal</keyword>
<organism evidence="6 7">
    <name type="scientific">Diploptera punctata</name>
    <name type="common">Pacific beetle cockroach</name>
    <dbReference type="NCBI Taxonomy" id="6984"/>
    <lineage>
        <taxon>Eukaryota</taxon>
        <taxon>Metazoa</taxon>
        <taxon>Ecdysozoa</taxon>
        <taxon>Arthropoda</taxon>
        <taxon>Hexapoda</taxon>
        <taxon>Insecta</taxon>
        <taxon>Pterygota</taxon>
        <taxon>Neoptera</taxon>
        <taxon>Polyneoptera</taxon>
        <taxon>Dictyoptera</taxon>
        <taxon>Blattodea</taxon>
        <taxon>Blaberoidea</taxon>
        <taxon>Blaberidae</taxon>
        <taxon>Diplopterinae</taxon>
        <taxon>Diploptera</taxon>
    </lineage>
</organism>
<reference evidence="6" key="2">
    <citation type="submission" date="2023-05" db="EMBL/GenBank/DDBJ databases">
        <authorList>
            <person name="Fouks B."/>
        </authorList>
    </citation>
    <scope>NUCLEOTIDE SEQUENCE</scope>
    <source>
        <strain evidence="6">Stay&amp;Tobe</strain>
        <tissue evidence="6">Testes</tissue>
    </source>
</reference>
<dbReference type="PROSITE" id="PS50263">
    <property type="entry name" value="CN_HYDROLASE"/>
    <property type="match status" value="1"/>
</dbReference>
<gene>
    <name evidence="6" type="ORF">L9F63_021544</name>
</gene>
<dbReference type="InterPro" id="IPR012101">
    <property type="entry name" value="Biotinidase-like_euk"/>
</dbReference>
<dbReference type="InterPro" id="IPR003010">
    <property type="entry name" value="C-N_Hydrolase"/>
</dbReference>
<accession>A0AAD7ZQP3</accession>
<evidence type="ECO:0000259" key="5">
    <source>
        <dbReference type="PROSITE" id="PS50263"/>
    </source>
</evidence>
<name>A0AAD7ZQP3_DIPPU</name>
<reference evidence="6" key="1">
    <citation type="journal article" date="2023" name="IScience">
        <title>Live-bearing cockroach genome reveals convergent evolutionary mechanisms linked to viviparity in insects and beyond.</title>
        <authorList>
            <person name="Fouks B."/>
            <person name="Harrison M.C."/>
            <person name="Mikhailova A.A."/>
            <person name="Marchal E."/>
            <person name="English S."/>
            <person name="Carruthers M."/>
            <person name="Jennings E.C."/>
            <person name="Chiamaka E.L."/>
            <person name="Frigard R.A."/>
            <person name="Pippel M."/>
            <person name="Attardo G.M."/>
            <person name="Benoit J.B."/>
            <person name="Bornberg-Bauer E."/>
            <person name="Tobe S.S."/>
        </authorList>
    </citation>
    <scope>NUCLEOTIDE SEQUENCE</scope>
    <source>
        <strain evidence="6">Stay&amp;Tobe</strain>
    </source>
</reference>
<keyword evidence="7" id="KW-1185">Reference proteome</keyword>
<feature type="domain" description="CN hydrolase" evidence="5">
    <location>
        <begin position="149"/>
        <end position="427"/>
    </location>
</feature>
<evidence type="ECO:0000256" key="3">
    <source>
        <dbReference type="ARBA" id="ARBA00022801"/>
    </source>
</evidence>
<evidence type="ECO:0000256" key="4">
    <source>
        <dbReference type="ARBA" id="ARBA00023180"/>
    </source>
</evidence>
<dbReference type="Pfam" id="PF00795">
    <property type="entry name" value="CN_hydrolase"/>
    <property type="match status" value="1"/>
</dbReference>
<keyword evidence="4" id="KW-0325">Glycoprotein</keyword>
<dbReference type="PANTHER" id="PTHR10609:SF14">
    <property type="entry name" value="BIOTINIDASE"/>
    <property type="match status" value="1"/>
</dbReference>
<evidence type="ECO:0000256" key="2">
    <source>
        <dbReference type="ARBA" id="ARBA00022729"/>
    </source>
</evidence>
<dbReference type="InterPro" id="IPR040154">
    <property type="entry name" value="Biotinidase/VNN"/>
</dbReference>
<dbReference type="CDD" id="cd07567">
    <property type="entry name" value="biotinidase_like"/>
    <property type="match status" value="1"/>
</dbReference>
<evidence type="ECO:0000313" key="7">
    <source>
        <dbReference type="Proteomes" id="UP001233999"/>
    </source>
</evidence>
<dbReference type="PANTHER" id="PTHR10609">
    <property type="entry name" value="BIOTINIDASE-RELATED"/>
    <property type="match status" value="1"/>
</dbReference>
<dbReference type="Proteomes" id="UP001233999">
    <property type="component" value="Unassembled WGS sequence"/>
</dbReference>
<dbReference type="AlphaFoldDB" id="A0AAD7ZQP3"/>
<dbReference type="EMBL" id="JASPKZ010007465">
    <property type="protein sequence ID" value="KAJ9584108.1"/>
    <property type="molecule type" value="Genomic_DNA"/>
</dbReference>
<protein>
    <recommendedName>
        <fullName evidence="5">CN hydrolase domain-containing protein</fullName>
    </recommendedName>
</protein>
<dbReference type="GO" id="GO:0016811">
    <property type="term" value="F:hydrolase activity, acting on carbon-nitrogen (but not peptide) bonds, in linear amides"/>
    <property type="evidence" value="ECO:0007669"/>
    <property type="project" value="InterPro"/>
</dbReference>